<dbReference type="AlphaFoldDB" id="A0A081BYB1"/>
<dbReference type="InterPro" id="IPR041049">
    <property type="entry name" value="DUF5615"/>
</dbReference>
<evidence type="ECO:0000313" key="3">
    <source>
        <dbReference type="Proteomes" id="UP000030661"/>
    </source>
</evidence>
<proteinExistence type="predicted"/>
<reference evidence="2" key="1">
    <citation type="journal article" date="2015" name="PeerJ">
        <title>First genomic representation of candidate bacterial phylum KSB3 points to enhanced environmental sensing as a trigger of wastewater bulking.</title>
        <authorList>
            <person name="Sekiguchi Y."/>
            <person name="Ohashi A."/>
            <person name="Parks D.H."/>
            <person name="Yamauchi T."/>
            <person name="Tyson G.W."/>
            <person name="Hugenholtz P."/>
        </authorList>
    </citation>
    <scope>NUCLEOTIDE SEQUENCE [LARGE SCALE GENOMIC DNA]</scope>
</reference>
<dbReference type="Proteomes" id="UP000030661">
    <property type="component" value="Unassembled WGS sequence"/>
</dbReference>
<dbReference type="EMBL" id="DF820465">
    <property type="protein sequence ID" value="GAK57316.1"/>
    <property type="molecule type" value="Genomic_DNA"/>
</dbReference>
<evidence type="ECO:0000313" key="2">
    <source>
        <dbReference type="EMBL" id="GAK57316.1"/>
    </source>
</evidence>
<dbReference type="HOGENOM" id="CLU_150003_0_1_0"/>
<gene>
    <name evidence="2" type="ORF">U27_04281</name>
</gene>
<dbReference type="STRING" id="1499967.U27_04281"/>
<name>A0A081BYB1_VECG1</name>
<dbReference type="Pfam" id="PF18480">
    <property type="entry name" value="DUF5615"/>
    <property type="match status" value="1"/>
</dbReference>
<protein>
    <recommendedName>
        <fullName evidence="1">DUF5615 domain-containing protein</fullName>
    </recommendedName>
</protein>
<sequence length="120" mass="14345">MRCLANENFPLKSVFLLRTADHDVTSITEDSPGIKDQEVLERAVREQRFVLTFDRDYGELIYKRKLPTPIGIIYFRFDPLTPEEPGEHLLELFRLKHLTWEGKFSTIERRRVRQRLLKSR</sequence>
<keyword evidence="3" id="KW-1185">Reference proteome</keyword>
<dbReference type="eggNOG" id="COG4634">
    <property type="taxonomic scope" value="Bacteria"/>
</dbReference>
<feature type="domain" description="DUF5615" evidence="1">
    <location>
        <begin position="1"/>
        <end position="109"/>
    </location>
</feature>
<evidence type="ECO:0000259" key="1">
    <source>
        <dbReference type="Pfam" id="PF18480"/>
    </source>
</evidence>
<accession>A0A081BYB1</accession>
<organism evidence="2">
    <name type="scientific">Vecturithrix granuli</name>
    <dbReference type="NCBI Taxonomy" id="1499967"/>
    <lineage>
        <taxon>Bacteria</taxon>
        <taxon>Candidatus Moduliflexota</taxon>
        <taxon>Candidatus Vecturitrichia</taxon>
        <taxon>Candidatus Vecturitrichales</taxon>
        <taxon>Candidatus Vecturitrichaceae</taxon>
        <taxon>Candidatus Vecturithrix</taxon>
    </lineage>
</organism>